<comment type="caution">
    <text evidence="10">The sequence shown here is derived from an EMBL/GenBank/DDBJ whole genome shotgun (WGS) entry which is preliminary data.</text>
</comment>
<reference evidence="10 11" key="1">
    <citation type="submission" date="2024-04" db="EMBL/GenBank/DDBJ databases">
        <authorList>
            <person name="Wu Y.S."/>
            <person name="Zhang L."/>
        </authorList>
    </citation>
    <scope>NUCLEOTIDE SEQUENCE [LARGE SCALE GENOMIC DNA]</scope>
    <source>
        <strain evidence="10 11">KG-01</strain>
    </source>
</reference>
<dbReference type="InterPro" id="IPR025720">
    <property type="entry name" value="RibU"/>
</dbReference>
<feature type="transmembrane region" description="Helical" evidence="9">
    <location>
        <begin position="41"/>
        <end position="60"/>
    </location>
</feature>
<keyword evidence="6 9" id="KW-1133">Transmembrane helix</keyword>
<dbReference type="PANTHER" id="PTHR38438:SF1">
    <property type="entry name" value="RIBOFLAVIN TRANSPORTER RIBU"/>
    <property type="match status" value="1"/>
</dbReference>
<keyword evidence="3 8" id="KW-0813">Transport</keyword>
<organism evidence="10 11">
    <name type="scientific">Kurthia gibsonii</name>
    <dbReference type="NCBI Taxonomy" id="33946"/>
    <lineage>
        <taxon>Bacteria</taxon>
        <taxon>Bacillati</taxon>
        <taxon>Bacillota</taxon>
        <taxon>Bacilli</taxon>
        <taxon>Bacillales</taxon>
        <taxon>Caryophanaceae</taxon>
        <taxon>Kurthia</taxon>
    </lineage>
</organism>
<comment type="subcellular location">
    <subcellularLocation>
        <location evidence="1">Cell membrane</location>
        <topology evidence="1">Multi-pass membrane protein</topology>
    </subcellularLocation>
</comment>
<comment type="function">
    <text evidence="8">Probably a riboflavin-binding protein that interacts with the energy-coupling factor (ECF) ABC-transporter complex.</text>
</comment>
<keyword evidence="4 8" id="KW-1003">Cell membrane</keyword>
<proteinExistence type="inferred from homology"/>
<evidence type="ECO:0000256" key="6">
    <source>
        <dbReference type="ARBA" id="ARBA00022989"/>
    </source>
</evidence>
<evidence type="ECO:0000256" key="1">
    <source>
        <dbReference type="ARBA" id="ARBA00004651"/>
    </source>
</evidence>
<evidence type="ECO:0000256" key="4">
    <source>
        <dbReference type="ARBA" id="ARBA00022475"/>
    </source>
</evidence>
<feature type="transmembrane region" description="Helical" evidence="9">
    <location>
        <begin position="80"/>
        <end position="100"/>
    </location>
</feature>
<comment type="similarity">
    <text evidence="2 8">Belongs to the prokaryotic riboflavin transporter (P-RFT) (TC 2.A.87) family.</text>
</comment>
<dbReference type="Proteomes" id="UP001398420">
    <property type="component" value="Unassembled WGS sequence"/>
</dbReference>
<evidence type="ECO:0000256" key="5">
    <source>
        <dbReference type="ARBA" id="ARBA00022692"/>
    </source>
</evidence>
<dbReference type="Gene3D" id="1.10.1760.20">
    <property type="match status" value="1"/>
</dbReference>
<keyword evidence="7 8" id="KW-0472">Membrane</keyword>
<dbReference type="InterPro" id="IPR024529">
    <property type="entry name" value="ECF_trnsprt_substrate-spec"/>
</dbReference>
<evidence type="ECO:0000313" key="10">
    <source>
        <dbReference type="EMBL" id="MEL5987191.1"/>
    </source>
</evidence>
<evidence type="ECO:0000256" key="8">
    <source>
        <dbReference type="PIRNR" id="PIRNR037778"/>
    </source>
</evidence>
<dbReference type="Pfam" id="PF12822">
    <property type="entry name" value="ECF_trnsprt"/>
    <property type="match status" value="1"/>
</dbReference>
<dbReference type="PIRSF" id="PIRSF037778">
    <property type="entry name" value="UCP037778_transp_RibU"/>
    <property type="match status" value="1"/>
</dbReference>
<gene>
    <name evidence="10" type="ORF">AAF454_01980</name>
</gene>
<protein>
    <recommendedName>
        <fullName evidence="8">Riboflavin transporter</fullName>
    </recommendedName>
</protein>
<evidence type="ECO:0000256" key="9">
    <source>
        <dbReference type="SAM" id="Phobius"/>
    </source>
</evidence>
<feature type="transmembrane region" description="Helical" evidence="9">
    <location>
        <begin position="112"/>
        <end position="132"/>
    </location>
</feature>
<evidence type="ECO:0000256" key="3">
    <source>
        <dbReference type="ARBA" id="ARBA00022448"/>
    </source>
</evidence>
<feature type="transmembrane region" description="Helical" evidence="9">
    <location>
        <begin position="152"/>
        <end position="179"/>
    </location>
</feature>
<evidence type="ECO:0000313" key="11">
    <source>
        <dbReference type="Proteomes" id="UP001398420"/>
    </source>
</evidence>
<dbReference type="PANTHER" id="PTHR38438">
    <property type="entry name" value="RIBOFLAVIN TRANSPORTER RIBU"/>
    <property type="match status" value="1"/>
</dbReference>
<keyword evidence="11" id="KW-1185">Reference proteome</keyword>
<sequence length="193" mass="21322">MKNKKLRRMIAIGMLSSIAFLLHLINFPIPPFPNFLEVDFGDIPALVAMIIMGPLAGILVELLKNVIDWVYTGSPTGVPVGHMANFVTGLLFILPTYFVYKKLSTKKGLGIGLVVGTISMAVGMSVLNYFVFMPMYNYFLNMPVETGAALRATIVAGVLPFNIIKGVLVTIVFLLLFNVMGKWMTKERRSFQA</sequence>
<keyword evidence="5 9" id="KW-0812">Transmembrane</keyword>
<evidence type="ECO:0000256" key="7">
    <source>
        <dbReference type="ARBA" id="ARBA00023136"/>
    </source>
</evidence>
<accession>A0ABU9LKH4</accession>
<dbReference type="RefSeq" id="WP_068454497.1">
    <property type="nucleotide sequence ID" value="NZ_JALKQX010000001.1"/>
</dbReference>
<name>A0ABU9LKH4_9BACL</name>
<evidence type="ECO:0000256" key="2">
    <source>
        <dbReference type="ARBA" id="ARBA00005540"/>
    </source>
</evidence>
<dbReference type="EMBL" id="JBCEWA010000001">
    <property type="protein sequence ID" value="MEL5987191.1"/>
    <property type="molecule type" value="Genomic_DNA"/>
</dbReference>
<feature type="transmembrane region" description="Helical" evidence="9">
    <location>
        <begin position="6"/>
        <end position="29"/>
    </location>
</feature>